<dbReference type="GO" id="GO:0008146">
    <property type="term" value="F:sulfotransferase activity"/>
    <property type="evidence" value="ECO:0007669"/>
    <property type="project" value="InterPro"/>
</dbReference>
<evidence type="ECO:0000313" key="10">
    <source>
        <dbReference type="EMBL" id="OWF42822.1"/>
    </source>
</evidence>
<reference evidence="10 11" key="1">
    <citation type="journal article" date="2017" name="Nat. Ecol. Evol.">
        <title>Scallop genome provides insights into evolution of bilaterian karyotype and development.</title>
        <authorList>
            <person name="Wang S."/>
            <person name="Zhang J."/>
            <person name="Jiao W."/>
            <person name="Li J."/>
            <person name="Xun X."/>
            <person name="Sun Y."/>
            <person name="Guo X."/>
            <person name="Huan P."/>
            <person name="Dong B."/>
            <person name="Zhang L."/>
            <person name="Hu X."/>
            <person name="Sun X."/>
            <person name="Wang J."/>
            <person name="Zhao C."/>
            <person name="Wang Y."/>
            <person name="Wang D."/>
            <person name="Huang X."/>
            <person name="Wang R."/>
            <person name="Lv J."/>
            <person name="Li Y."/>
            <person name="Zhang Z."/>
            <person name="Liu B."/>
            <person name="Lu W."/>
            <person name="Hui Y."/>
            <person name="Liang J."/>
            <person name="Zhou Z."/>
            <person name="Hou R."/>
            <person name="Li X."/>
            <person name="Liu Y."/>
            <person name="Li H."/>
            <person name="Ning X."/>
            <person name="Lin Y."/>
            <person name="Zhao L."/>
            <person name="Xing Q."/>
            <person name="Dou J."/>
            <person name="Li Y."/>
            <person name="Mao J."/>
            <person name="Guo H."/>
            <person name="Dou H."/>
            <person name="Li T."/>
            <person name="Mu C."/>
            <person name="Jiang W."/>
            <person name="Fu Q."/>
            <person name="Fu X."/>
            <person name="Miao Y."/>
            <person name="Liu J."/>
            <person name="Yu Q."/>
            <person name="Li R."/>
            <person name="Liao H."/>
            <person name="Li X."/>
            <person name="Kong Y."/>
            <person name="Jiang Z."/>
            <person name="Chourrout D."/>
            <person name="Li R."/>
            <person name="Bao Z."/>
        </authorList>
    </citation>
    <scope>NUCLEOTIDE SEQUENCE [LARGE SCALE GENOMIC DNA]</scope>
    <source>
        <strain evidence="10 11">PY_sf001</strain>
    </source>
</reference>
<keyword evidence="9" id="KW-0119">Carbohydrate metabolism</keyword>
<dbReference type="Pfam" id="PF03567">
    <property type="entry name" value="Sulfotransfer_2"/>
    <property type="match status" value="1"/>
</dbReference>
<dbReference type="OrthoDB" id="2019940at2759"/>
<evidence type="ECO:0000256" key="5">
    <source>
        <dbReference type="ARBA" id="ARBA00022989"/>
    </source>
</evidence>
<keyword evidence="3 9" id="KW-0808">Transferase</keyword>
<dbReference type="Proteomes" id="UP000242188">
    <property type="component" value="Unassembled WGS sequence"/>
</dbReference>
<accession>A0A210Q276</accession>
<keyword evidence="4" id="KW-0812">Transmembrane</keyword>
<comment type="similarity">
    <text evidence="2 9">Belongs to the sulfotransferase 2 family.</text>
</comment>
<dbReference type="PANTHER" id="PTHR12137:SF54">
    <property type="entry name" value="CARBOHYDRATE SULFOTRANSFERASE"/>
    <property type="match status" value="1"/>
</dbReference>
<sequence length="436" mass="51428">MRTRCVSRRLLTKHRWWIVLSSLCVLLFLFFALDFNTTYDSVAVDPISRTSRIPNIYQASDDPVADRFLQRNTVLRDGCQTLKQYYAVQDSEAAVKEHLVVDSKNRITYCAIEKIGCTFWKRVFQILSGWQNVTDPFRIKGIHAYEGYQTAKRMPFDKIYNILAHSTKFMFVREPFERLLSGYVDKLYSPNAAYWNFIGRYIVTRFRENPSNHSAECGHDITFQEFVEYFIYSQSTNEHRDAHFVPSFEHCRPCEIEYDYIGKMETFKEDTFHILKTLNLEKMVTFNNFQNETETDAIVDTVDYVYSMRRPIQKCMTLTQALFRAWRKLQIRGIISKHIKFPYPLNYADNIHPNEFKRQLLDAHAQSGDPAVRKKNRQEAFLEAYSTLTPVTMDRLKEALYVDAVLFGYDVFPEKLQNIGKKKSKNNGFTYFKLYP</sequence>
<evidence type="ECO:0000256" key="2">
    <source>
        <dbReference type="ARBA" id="ARBA00006339"/>
    </source>
</evidence>
<dbReference type="AlphaFoldDB" id="A0A210Q276"/>
<evidence type="ECO:0000256" key="6">
    <source>
        <dbReference type="ARBA" id="ARBA00023034"/>
    </source>
</evidence>
<dbReference type="EMBL" id="NEDP02005220">
    <property type="protein sequence ID" value="OWF42822.1"/>
    <property type="molecule type" value="Genomic_DNA"/>
</dbReference>
<evidence type="ECO:0000256" key="9">
    <source>
        <dbReference type="RuleBase" id="RU364020"/>
    </source>
</evidence>
<comment type="subcellular location">
    <subcellularLocation>
        <location evidence="1 9">Golgi apparatus membrane</location>
        <topology evidence="1 9">Single-pass type II membrane protein</topology>
    </subcellularLocation>
</comment>
<dbReference type="GO" id="GO:0000139">
    <property type="term" value="C:Golgi membrane"/>
    <property type="evidence" value="ECO:0007669"/>
    <property type="project" value="UniProtKB-SubCell"/>
</dbReference>
<evidence type="ECO:0000313" key="11">
    <source>
        <dbReference type="Proteomes" id="UP000242188"/>
    </source>
</evidence>
<comment type="caution">
    <text evidence="10">The sequence shown here is derived from an EMBL/GenBank/DDBJ whole genome shotgun (WGS) entry which is preliminary data.</text>
</comment>
<protein>
    <recommendedName>
        <fullName evidence="9">Carbohydrate sulfotransferase</fullName>
        <ecNumber evidence="9">2.8.2.-</ecNumber>
    </recommendedName>
</protein>
<proteinExistence type="inferred from homology"/>
<gene>
    <name evidence="10" type="ORF">KP79_PYT20066</name>
</gene>
<evidence type="ECO:0000256" key="1">
    <source>
        <dbReference type="ARBA" id="ARBA00004323"/>
    </source>
</evidence>
<keyword evidence="6 9" id="KW-0333">Golgi apparatus</keyword>
<evidence type="ECO:0000256" key="4">
    <source>
        <dbReference type="ARBA" id="ARBA00022692"/>
    </source>
</evidence>
<dbReference type="InterPro" id="IPR005331">
    <property type="entry name" value="Sulfotransferase"/>
</dbReference>
<dbReference type="GO" id="GO:0016051">
    <property type="term" value="P:carbohydrate biosynthetic process"/>
    <property type="evidence" value="ECO:0007669"/>
    <property type="project" value="InterPro"/>
</dbReference>
<dbReference type="InterPro" id="IPR018011">
    <property type="entry name" value="Carb_sulfotrans_8-10"/>
</dbReference>
<dbReference type="PANTHER" id="PTHR12137">
    <property type="entry name" value="CARBOHYDRATE SULFOTRANSFERASE"/>
    <property type="match status" value="1"/>
</dbReference>
<keyword evidence="7" id="KW-0472">Membrane</keyword>
<dbReference type="EC" id="2.8.2.-" evidence="9"/>
<evidence type="ECO:0000256" key="7">
    <source>
        <dbReference type="ARBA" id="ARBA00023136"/>
    </source>
</evidence>
<keyword evidence="11" id="KW-1185">Reference proteome</keyword>
<evidence type="ECO:0000256" key="3">
    <source>
        <dbReference type="ARBA" id="ARBA00022679"/>
    </source>
</evidence>
<keyword evidence="8 9" id="KW-0325">Glycoprotein</keyword>
<evidence type="ECO:0000256" key="8">
    <source>
        <dbReference type="ARBA" id="ARBA00023180"/>
    </source>
</evidence>
<organism evidence="10 11">
    <name type="scientific">Mizuhopecten yessoensis</name>
    <name type="common">Japanese scallop</name>
    <name type="synonym">Patinopecten yessoensis</name>
    <dbReference type="NCBI Taxonomy" id="6573"/>
    <lineage>
        <taxon>Eukaryota</taxon>
        <taxon>Metazoa</taxon>
        <taxon>Spiralia</taxon>
        <taxon>Lophotrochozoa</taxon>
        <taxon>Mollusca</taxon>
        <taxon>Bivalvia</taxon>
        <taxon>Autobranchia</taxon>
        <taxon>Pteriomorphia</taxon>
        <taxon>Pectinida</taxon>
        <taxon>Pectinoidea</taxon>
        <taxon>Pectinidae</taxon>
        <taxon>Mizuhopecten</taxon>
    </lineage>
</organism>
<name>A0A210Q276_MIZYE</name>
<keyword evidence="9" id="KW-0735">Signal-anchor</keyword>
<keyword evidence="5" id="KW-1133">Transmembrane helix</keyword>